<dbReference type="Proteomes" id="UP000232722">
    <property type="component" value="Unassembled WGS sequence"/>
</dbReference>
<feature type="transmembrane region" description="Helical" evidence="1">
    <location>
        <begin position="12"/>
        <end position="31"/>
    </location>
</feature>
<proteinExistence type="predicted"/>
<accession>A0A2N0NKY0</accession>
<evidence type="ECO:0000313" key="2">
    <source>
        <dbReference type="EMBL" id="PKB95227.1"/>
    </source>
</evidence>
<dbReference type="EMBL" id="LLXJ01004987">
    <property type="protein sequence ID" value="PKB95227.1"/>
    <property type="molecule type" value="Genomic_DNA"/>
</dbReference>
<name>A0A2N0NKY0_9GLOM</name>
<reference evidence="2 3" key="2">
    <citation type="submission" date="2017-09" db="EMBL/GenBank/DDBJ databases">
        <title>Extensive intraspecific genome diversity in a model arbuscular mycorrhizal fungus.</title>
        <authorList>
            <person name="Chen E.C."/>
            <person name="Morin E."/>
            <person name="Beaudet D."/>
            <person name="Noel J."/>
            <person name="Ndikumana S."/>
            <person name="Charron P."/>
            <person name="St-Onge C."/>
            <person name="Giorgi J."/>
            <person name="Grigoriev I.V."/>
            <person name="Roux C."/>
            <person name="Martin F.M."/>
            <person name="Corradi N."/>
        </authorList>
    </citation>
    <scope>NUCLEOTIDE SEQUENCE [LARGE SCALE GENOMIC DNA]</scope>
    <source>
        <strain evidence="2 3">A5</strain>
    </source>
</reference>
<dbReference type="AlphaFoldDB" id="A0A2N0NKY0"/>
<keyword evidence="1" id="KW-0472">Membrane</keyword>
<organism evidence="2 3">
    <name type="scientific">Rhizophagus irregularis</name>
    <dbReference type="NCBI Taxonomy" id="588596"/>
    <lineage>
        <taxon>Eukaryota</taxon>
        <taxon>Fungi</taxon>
        <taxon>Fungi incertae sedis</taxon>
        <taxon>Mucoromycota</taxon>
        <taxon>Glomeromycotina</taxon>
        <taxon>Glomeromycetes</taxon>
        <taxon>Glomerales</taxon>
        <taxon>Glomeraceae</taxon>
        <taxon>Rhizophagus</taxon>
    </lineage>
</organism>
<evidence type="ECO:0000256" key="1">
    <source>
        <dbReference type="SAM" id="Phobius"/>
    </source>
</evidence>
<keyword evidence="1" id="KW-0812">Transmembrane</keyword>
<keyword evidence="1" id="KW-1133">Transmembrane helix</keyword>
<protein>
    <submittedName>
        <fullName evidence="2">Uncharacterized protein</fullName>
    </submittedName>
</protein>
<comment type="caution">
    <text evidence="2">The sequence shown here is derived from an EMBL/GenBank/DDBJ whole genome shotgun (WGS) entry which is preliminary data.</text>
</comment>
<reference evidence="2 3" key="1">
    <citation type="submission" date="2016-04" db="EMBL/GenBank/DDBJ databases">
        <title>Genome analyses suggest a sexual origin of heterokaryosis in a supposedly ancient asexual fungus.</title>
        <authorList>
            <person name="Ropars J."/>
            <person name="Sedzielewska K."/>
            <person name="Noel J."/>
            <person name="Charron P."/>
            <person name="Farinelli L."/>
            <person name="Marton T."/>
            <person name="Kruger M."/>
            <person name="Pelin A."/>
            <person name="Brachmann A."/>
            <person name="Corradi N."/>
        </authorList>
    </citation>
    <scope>NUCLEOTIDE SEQUENCE [LARGE SCALE GENOMIC DNA]</scope>
    <source>
        <strain evidence="2 3">A5</strain>
    </source>
</reference>
<sequence>MTFWDHTYSEMKITFINLIKSIISFGIFGLIEKEKEKERRLKINLKKVEENLNEDKYIDPNRKLN</sequence>
<gene>
    <name evidence="2" type="ORF">RhiirA5_437106</name>
</gene>
<evidence type="ECO:0000313" key="3">
    <source>
        <dbReference type="Proteomes" id="UP000232722"/>
    </source>
</evidence>